<dbReference type="Proteomes" id="UP000594638">
    <property type="component" value="Unassembled WGS sequence"/>
</dbReference>
<evidence type="ECO:0000313" key="1">
    <source>
        <dbReference type="EMBL" id="CAA3001027.1"/>
    </source>
</evidence>
<dbReference type="Gramene" id="OE9A023765T1">
    <property type="protein sequence ID" value="OE9A023765C1"/>
    <property type="gene ID" value="OE9A023765"/>
</dbReference>
<dbReference type="AlphaFoldDB" id="A0A8S0T7S1"/>
<evidence type="ECO:0000313" key="2">
    <source>
        <dbReference type="Proteomes" id="UP000594638"/>
    </source>
</evidence>
<organism evidence="1 2">
    <name type="scientific">Olea europaea subsp. europaea</name>
    <dbReference type="NCBI Taxonomy" id="158383"/>
    <lineage>
        <taxon>Eukaryota</taxon>
        <taxon>Viridiplantae</taxon>
        <taxon>Streptophyta</taxon>
        <taxon>Embryophyta</taxon>
        <taxon>Tracheophyta</taxon>
        <taxon>Spermatophyta</taxon>
        <taxon>Magnoliopsida</taxon>
        <taxon>eudicotyledons</taxon>
        <taxon>Gunneridae</taxon>
        <taxon>Pentapetalae</taxon>
        <taxon>asterids</taxon>
        <taxon>lamiids</taxon>
        <taxon>Lamiales</taxon>
        <taxon>Oleaceae</taxon>
        <taxon>Oleeae</taxon>
        <taxon>Olea</taxon>
    </lineage>
</organism>
<dbReference type="OrthoDB" id="2668416at2759"/>
<comment type="caution">
    <text evidence="1">The sequence shown here is derived from an EMBL/GenBank/DDBJ whole genome shotgun (WGS) entry which is preliminary data.</text>
</comment>
<name>A0A8S0T7S1_OLEEU</name>
<keyword evidence="2" id="KW-1185">Reference proteome</keyword>
<sequence>MLRDTVPVRQHVAVCIWRLATGEPLRLVSKKFGLGISACHKLVFRWPDDETVNRIKNEFESISGISNVIGSMYTTHIPIIAPKISVAACFNRRHTERNQKTSYLITVQ</sequence>
<reference evidence="1 2" key="1">
    <citation type="submission" date="2019-12" db="EMBL/GenBank/DDBJ databases">
        <authorList>
            <person name="Alioto T."/>
            <person name="Alioto T."/>
            <person name="Gomez Garrido J."/>
        </authorList>
    </citation>
    <scope>NUCLEOTIDE SEQUENCE [LARGE SCALE GENOMIC DNA]</scope>
</reference>
<dbReference type="EMBL" id="CACTIH010005727">
    <property type="protein sequence ID" value="CAA3001027.1"/>
    <property type="molecule type" value="Genomic_DNA"/>
</dbReference>
<protein>
    <submittedName>
        <fullName evidence="1">Uncharacterized protein</fullName>
    </submittedName>
</protein>
<proteinExistence type="predicted"/>
<accession>A0A8S0T7S1</accession>
<gene>
    <name evidence="1" type="ORF">OLEA9_A023765</name>
</gene>